<dbReference type="RefSeq" id="WP_263335144.1">
    <property type="nucleotide sequence ID" value="NZ_JAGSYH010000002.1"/>
</dbReference>
<reference evidence="7" key="1">
    <citation type="journal article" date="2019" name="Int. J. Syst. Evol. Microbiol.">
        <title>The Global Catalogue of Microorganisms (GCM) 10K type strain sequencing project: providing services to taxonomists for standard genome sequencing and annotation.</title>
        <authorList>
            <consortium name="The Broad Institute Genomics Platform"/>
            <consortium name="The Broad Institute Genome Sequencing Center for Infectious Disease"/>
            <person name="Wu L."/>
            <person name="Ma J."/>
        </authorList>
    </citation>
    <scope>NUCLEOTIDE SEQUENCE [LARGE SCALE GENOMIC DNA]</scope>
    <source>
        <strain evidence="7">JCM 4087</strain>
    </source>
</reference>
<feature type="domain" description="HTH tetR-type" evidence="5">
    <location>
        <begin position="9"/>
        <end position="69"/>
    </location>
</feature>
<proteinExistence type="predicted"/>
<keyword evidence="3" id="KW-0804">Transcription</keyword>
<dbReference type="PROSITE" id="PS50977">
    <property type="entry name" value="HTH_TETR_2"/>
    <property type="match status" value="1"/>
</dbReference>
<evidence type="ECO:0000256" key="3">
    <source>
        <dbReference type="ARBA" id="ARBA00023163"/>
    </source>
</evidence>
<dbReference type="PANTHER" id="PTHR47506:SF7">
    <property type="entry name" value="TRANSCRIPTIONAL REGULATORY PROTEIN"/>
    <property type="match status" value="1"/>
</dbReference>
<evidence type="ECO:0000313" key="7">
    <source>
        <dbReference type="Proteomes" id="UP001596091"/>
    </source>
</evidence>
<feature type="DNA-binding region" description="H-T-H motif" evidence="4">
    <location>
        <begin position="32"/>
        <end position="51"/>
    </location>
</feature>
<dbReference type="EMBL" id="JBHSPH010000001">
    <property type="protein sequence ID" value="MFC5860775.1"/>
    <property type="molecule type" value="Genomic_DNA"/>
</dbReference>
<evidence type="ECO:0000256" key="4">
    <source>
        <dbReference type="PROSITE-ProRule" id="PRU00335"/>
    </source>
</evidence>
<organism evidence="6 7">
    <name type="scientific">Acidicapsa dinghuensis</name>
    <dbReference type="NCBI Taxonomy" id="2218256"/>
    <lineage>
        <taxon>Bacteria</taxon>
        <taxon>Pseudomonadati</taxon>
        <taxon>Acidobacteriota</taxon>
        <taxon>Terriglobia</taxon>
        <taxon>Terriglobales</taxon>
        <taxon>Acidobacteriaceae</taxon>
        <taxon>Acidicapsa</taxon>
    </lineage>
</organism>
<protein>
    <submittedName>
        <fullName evidence="6">TetR/AcrR family transcriptional regulator</fullName>
    </submittedName>
</protein>
<dbReference type="Gene3D" id="1.10.357.10">
    <property type="entry name" value="Tetracycline Repressor, domain 2"/>
    <property type="match status" value="1"/>
</dbReference>
<name>A0ABW1E958_9BACT</name>
<dbReference type="Proteomes" id="UP001596091">
    <property type="component" value="Unassembled WGS sequence"/>
</dbReference>
<comment type="caution">
    <text evidence="6">The sequence shown here is derived from an EMBL/GenBank/DDBJ whole genome shotgun (WGS) entry which is preliminary data.</text>
</comment>
<evidence type="ECO:0000256" key="2">
    <source>
        <dbReference type="ARBA" id="ARBA00023125"/>
    </source>
</evidence>
<gene>
    <name evidence="6" type="ORF">ACFPT7_00555</name>
</gene>
<keyword evidence="2 4" id="KW-0238">DNA-binding</keyword>
<dbReference type="Gene3D" id="1.10.10.60">
    <property type="entry name" value="Homeodomain-like"/>
    <property type="match status" value="1"/>
</dbReference>
<evidence type="ECO:0000313" key="6">
    <source>
        <dbReference type="EMBL" id="MFC5860775.1"/>
    </source>
</evidence>
<keyword evidence="7" id="KW-1185">Reference proteome</keyword>
<evidence type="ECO:0000256" key="1">
    <source>
        <dbReference type="ARBA" id="ARBA00023015"/>
    </source>
</evidence>
<evidence type="ECO:0000259" key="5">
    <source>
        <dbReference type="PROSITE" id="PS50977"/>
    </source>
</evidence>
<dbReference type="SUPFAM" id="SSF46689">
    <property type="entry name" value="Homeodomain-like"/>
    <property type="match status" value="1"/>
</dbReference>
<sequence>MRYPAEHKAETHASIVAAASRIFRERGAEANGIGSVMKELGLTKGGFYRHFKSRDQLYAEAVIQAFVQMGDAMVAAAEAAPPGRQLQALIERYLSVEHLKSPGAGCVIATLGSDIARQSPALRKQIARSMQAYRERLLPYMPGSTMEEKTAAYAILYPSMVGVMVAARSVVDKAYQEQMLARAREHFVRAWSAPE</sequence>
<dbReference type="Pfam" id="PF00440">
    <property type="entry name" value="TetR_N"/>
    <property type="match status" value="1"/>
</dbReference>
<dbReference type="InterPro" id="IPR009057">
    <property type="entry name" value="Homeodomain-like_sf"/>
</dbReference>
<accession>A0ABW1E958</accession>
<keyword evidence="1" id="KW-0805">Transcription regulation</keyword>
<dbReference type="PANTHER" id="PTHR47506">
    <property type="entry name" value="TRANSCRIPTIONAL REGULATORY PROTEIN"/>
    <property type="match status" value="1"/>
</dbReference>
<dbReference type="InterPro" id="IPR001647">
    <property type="entry name" value="HTH_TetR"/>
</dbReference>
<dbReference type="SUPFAM" id="SSF48498">
    <property type="entry name" value="Tetracyclin repressor-like, C-terminal domain"/>
    <property type="match status" value="1"/>
</dbReference>
<dbReference type="InterPro" id="IPR036271">
    <property type="entry name" value="Tet_transcr_reg_TetR-rel_C_sf"/>
</dbReference>
<dbReference type="PRINTS" id="PR00455">
    <property type="entry name" value="HTHTETR"/>
</dbReference>